<dbReference type="GO" id="GO:0005744">
    <property type="term" value="C:TIM23 mitochondrial import inner membrane translocase complex"/>
    <property type="evidence" value="ECO:0007669"/>
    <property type="project" value="UniProtKB-UniRule"/>
</dbReference>
<evidence type="ECO:0000259" key="17">
    <source>
        <dbReference type="PROSITE" id="PS50969"/>
    </source>
</evidence>
<keyword evidence="12" id="KW-0472">Membrane</keyword>
<evidence type="ECO:0000256" key="4">
    <source>
        <dbReference type="ARBA" id="ARBA00022448"/>
    </source>
</evidence>
<gene>
    <name evidence="18" type="ORF">BOTBODRAFT_113621</name>
</gene>
<evidence type="ECO:0000256" key="12">
    <source>
        <dbReference type="ARBA" id="ARBA00023136"/>
    </source>
</evidence>
<keyword evidence="15" id="KW-0175">Coiled coil</keyword>
<proteinExistence type="inferred from homology"/>
<reference evidence="19" key="1">
    <citation type="journal article" date="2014" name="Proc. Natl. Acad. Sci. U.S.A.">
        <title>Extensive sampling of basidiomycete genomes demonstrates inadequacy of the white-rot/brown-rot paradigm for wood decay fungi.</title>
        <authorList>
            <person name="Riley R."/>
            <person name="Salamov A.A."/>
            <person name="Brown D.W."/>
            <person name="Nagy L.G."/>
            <person name="Floudas D."/>
            <person name="Held B.W."/>
            <person name="Levasseur A."/>
            <person name="Lombard V."/>
            <person name="Morin E."/>
            <person name="Otillar R."/>
            <person name="Lindquist E.A."/>
            <person name="Sun H."/>
            <person name="LaButti K.M."/>
            <person name="Schmutz J."/>
            <person name="Jabbour D."/>
            <person name="Luo H."/>
            <person name="Baker S.E."/>
            <person name="Pisabarro A.G."/>
            <person name="Walton J.D."/>
            <person name="Blanchette R.A."/>
            <person name="Henrissat B."/>
            <person name="Martin F."/>
            <person name="Cullen D."/>
            <person name="Hibbett D.S."/>
            <person name="Grigoriev I.V."/>
        </authorList>
    </citation>
    <scope>NUCLEOTIDE SEQUENCE [LARGE SCALE GENOMIC DNA]</scope>
    <source>
        <strain evidence="19">FD-172 SS1</strain>
    </source>
</reference>
<dbReference type="InParanoid" id="A0A067MBF1"/>
<dbReference type="STRING" id="930990.A0A067MBF1"/>
<dbReference type="HOGENOM" id="CLU_023309_1_0_1"/>
<organism evidence="18 19">
    <name type="scientific">Botryobasidium botryosum (strain FD-172 SS1)</name>
    <dbReference type="NCBI Taxonomy" id="930990"/>
    <lineage>
        <taxon>Eukaryota</taxon>
        <taxon>Fungi</taxon>
        <taxon>Dikarya</taxon>
        <taxon>Basidiomycota</taxon>
        <taxon>Agaricomycotina</taxon>
        <taxon>Agaricomycetes</taxon>
        <taxon>Cantharellales</taxon>
        <taxon>Botryobasidiaceae</taxon>
        <taxon>Botryobasidium</taxon>
    </lineage>
</organism>
<dbReference type="InterPro" id="IPR023214">
    <property type="entry name" value="HAD_sf"/>
</dbReference>
<evidence type="ECO:0000256" key="8">
    <source>
        <dbReference type="ARBA" id="ARBA00022946"/>
    </source>
</evidence>
<keyword evidence="6" id="KW-0999">Mitochondrion inner membrane</keyword>
<dbReference type="Pfam" id="PF03031">
    <property type="entry name" value="NIF"/>
    <property type="match status" value="1"/>
</dbReference>
<evidence type="ECO:0000313" key="19">
    <source>
        <dbReference type="Proteomes" id="UP000027195"/>
    </source>
</evidence>
<dbReference type="GO" id="GO:0015031">
    <property type="term" value="P:protein transport"/>
    <property type="evidence" value="ECO:0007669"/>
    <property type="project" value="UniProtKB-KW"/>
</dbReference>
<feature type="region of interest" description="Disordered" evidence="16">
    <location>
        <begin position="15"/>
        <end position="70"/>
    </location>
</feature>
<evidence type="ECO:0000256" key="15">
    <source>
        <dbReference type="SAM" id="Coils"/>
    </source>
</evidence>
<dbReference type="CDD" id="cd07521">
    <property type="entry name" value="HAD_FCP1-like"/>
    <property type="match status" value="1"/>
</dbReference>
<evidence type="ECO:0000256" key="14">
    <source>
        <dbReference type="RuleBase" id="RU365079"/>
    </source>
</evidence>
<keyword evidence="9" id="KW-1133">Transmembrane helix</keyword>
<dbReference type="InterPro" id="IPR004274">
    <property type="entry name" value="FCP1_dom"/>
</dbReference>
<dbReference type="Gene3D" id="3.40.50.1000">
    <property type="entry name" value="HAD superfamily/HAD-like"/>
    <property type="match status" value="1"/>
</dbReference>
<evidence type="ECO:0000256" key="11">
    <source>
        <dbReference type="ARBA" id="ARBA00023128"/>
    </source>
</evidence>
<name>A0A067MBF1_BOTB1</name>
<dbReference type="Proteomes" id="UP000027195">
    <property type="component" value="Unassembled WGS sequence"/>
</dbReference>
<feature type="domain" description="FCP1 homology" evidence="17">
    <location>
        <begin position="148"/>
        <end position="292"/>
    </location>
</feature>
<dbReference type="FunCoup" id="A0A067MBF1">
    <property type="interactions" value="89"/>
</dbReference>
<evidence type="ECO:0000256" key="1">
    <source>
        <dbReference type="ARBA" id="ARBA00004434"/>
    </source>
</evidence>
<protein>
    <recommendedName>
        <fullName evidence="3 14">Mitochondrial import inner membrane translocase subunit TIM50</fullName>
    </recommendedName>
</protein>
<comment type="subcellular location">
    <subcellularLocation>
        <location evidence="1 14">Mitochondrion inner membrane</location>
        <topology evidence="1 14">Single-pass membrane protein</topology>
    </subcellularLocation>
</comment>
<evidence type="ECO:0000313" key="18">
    <source>
        <dbReference type="EMBL" id="KDQ12025.1"/>
    </source>
</evidence>
<dbReference type="InterPro" id="IPR036412">
    <property type="entry name" value="HAD-like_sf"/>
</dbReference>
<dbReference type="SUPFAM" id="SSF56784">
    <property type="entry name" value="HAD-like"/>
    <property type="match status" value="1"/>
</dbReference>
<sequence>MAALRLARLARTAPRPAVRFLSTPPTQPPASSTPPPPPAQNVSSLPSLDFAPPDAEPQRTGAKSAKDSLSSIERKRRVYSRAALALMGLGLGAGWLYMGREWEADEAKPKLEDTSTRVSRANARISEMLDYFNKPAWKELLPPPLPPTHQRPYTLLISIDDLLVTSVWDRQHGWRTAKRPGVDYFLAYLSQFYEIVVFTTQPSYTAIPILEKLDPFSWYISYKLFREATRSYNGQIVKDLKYLNRDLSKVIALDTSAEHLQLNPDSAVVIPRWKGDPSDRGLIGLIPFLESIGIHQPPDVRPILKAYEGKNIPLEYAKKEAEIKAKHIAEWEKEKKGKGGAVTGFTLSGLFGGPARPTSHTGPPPTYLEQKREEAQQLYRQEQEYLKANEAEFKRLRDEDIERQMKEMKGSLWGFLNGQMVLPPAEGEDAKKPSSS</sequence>
<keyword evidence="4 14" id="KW-0813">Transport</keyword>
<feature type="coiled-coil region" evidence="15">
    <location>
        <begin position="368"/>
        <end position="399"/>
    </location>
</feature>
<dbReference type="FunFam" id="3.40.50.1000:FF:000019">
    <property type="entry name" value="Mitochondrial import inner membrane translocase subunit TIM50"/>
    <property type="match status" value="1"/>
</dbReference>
<keyword evidence="5" id="KW-0812">Transmembrane</keyword>
<dbReference type="EMBL" id="KL198053">
    <property type="protein sequence ID" value="KDQ12025.1"/>
    <property type="molecule type" value="Genomic_DNA"/>
</dbReference>
<keyword evidence="10 14" id="KW-0811">Translocation</keyword>
<accession>A0A067MBF1</accession>
<dbReference type="SMART" id="SM00577">
    <property type="entry name" value="CPDc"/>
    <property type="match status" value="1"/>
</dbReference>
<evidence type="ECO:0000256" key="6">
    <source>
        <dbReference type="ARBA" id="ARBA00022792"/>
    </source>
</evidence>
<keyword evidence="8 14" id="KW-0809">Transit peptide</keyword>
<evidence type="ECO:0000256" key="2">
    <source>
        <dbReference type="ARBA" id="ARBA00006344"/>
    </source>
</evidence>
<dbReference type="InterPro" id="IPR050365">
    <property type="entry name" value="TIM50"/>
</dbReference>
<evidence type="ECO:0000256" key="5">
    <source>
        <dbReference type="ARBA" id="ARBA00022692"/>
    </source>
</evidence>
<comment type="function">
    <text evidence="14">Essential component of the TIM23 complex, a complex that mediates the translocation of transit peptide-containing proteins across the mitochondrial inner membrane.</text>
</comment>
<keyword evidence="11 14" id="KW-0496">Mitochondrion</keyword>
<evidence type="ECO:0000256" key="13">
    <source>
        <dbReference type="ARBA" id="ARBA00065975"/>
    </source>
</evidence>
<feature type="compositionally biased region" description="Pro residues" evidence="16">
    <location>
        <begin position="25"/>
        <end position="39"/>
    </location>
</feature>
<keyword evidence="7 14" id="KW-0653">Protein transport</keyword>
<dbReference type="OrthoDB" id="287041at2759"/>
<evidence type="ECO:0000256" key="9">
    <source>
        <dbReference type="ARBA" id="ARBA00022989"/>
    </source>
</evidence>
<evidence type="ECO:0000256" key="10">
    <source>
        <dbReference type="ARBA" id="ARBA00023010"/>
    </source>
</evidence>
<comment type="subunit">
    <text evidence="13">Component of the TIM23 complex, at least composed of TIM23, TIM17 and TIM50. Interacts with preproteins in transit.</text>
</comment>
<dbReference type="PANTHER" id="PTHR12210">
    <property type="entry name" value="DULLARD PROTEIN PHOSPHATASE"/>
    <property type="match status" value="1"/>
</dbReference>
<dbReference type="PROSITE" id="PS50969">
    <property type="entry name" value="FCP1"/>
    <property type="match status" value="1"/>
</dbReference>
<dbReference type="AlphaFoldDB" id="A0A067MBF1"/>
<comment type="similarity">
    <text evidence="2 14">Belongs to the TIM50 family.</text>
</comment>
<evidence type="ECO:0000256" key="16">
    <source>
        <dbReference type="SAM" id="MobiDB-lite"/>
    </source>
</evidence>
<keyword evidence="19" id="KW-1185">Reference proteome</keyword>
<evidence type="ECO:0000256" key="3">
    <source>
        <dbReference type="ARBA" id="ARBA00020799"/>
    </source>
</evidence>
<evidence type="ECO:0000256" key="7">
    <source>
        <dbReference type="ARBA" id="ARBA00022927"/>
    </source>
</evidence>